<evidence type="ECO:0000256" key="2">
    <source>
        <dbReference type="ARBA" id="ARBA00022475"/>
    </source>
</evidence>
<evidence type="ECO:0000256" key="5">
    <source>
        <dbReference type="ARBA" id="ARBA00023136"/>
    </source>
</evidence>
<evidence type="ECO:0000313" key="8">
    <source>
        <dbReference type="EMBL" id="MCP3733321.1"/>
    </source>
</evidence>
<keyword evidence="5 6" id="KW-0472">Membrane</keyword>
<evidence type="ECO:0000256" key="6">
    <source>
        <dbReference type="SAM" id="Phobius"/>
    </source>
</evidence>
<reference evidence="8" key="1">
    <citation type="submission" date="2022-05" db="EMBL/GenBank/DDBJ databases">
        <title>Sphingomonas sp. strain RP10 Genome sequencing and assembly.</title>
        <authorList>
            <person name="Kim I."/>
        </authorList>
    </citation>
    <scope>NUCLEOTIDE SEQUENCE</scope>
    <source>
        <strain evidence="8">RP10</strain>
    </source>
</reference>
<dbReference type="InterPro" id="IPR020846">
    <property type="entry name" value="MFS_dom"/>
</dbReference>
<feature type="transmembrane region" description="Helical" evidence="6">
    <location>
        <begin position="76"/>
        <end position="96"/>
    </location>
</feature>
<dbReference type="InterPro" id="IPR011701">
    <property type="entry name" value="MFS"/>
</dbReference>
<feature type="transmembrane region" description="Helical" evidence="6">
    <location>
        <begin position="163"/>
        <end position="185"/>
    </location>
</feature>
<evidence type="ECO:0000256" key="3">
    <source>
        <dbReference type="ARBA" id="ARBA00022692"/>
    </source>
</evidence>
<dbReference type="Gene3D" id="1.20.1250.20">
    <property type="entry name" value="MFS general substrate transporter like domains"/>
    <property type="match status" value="2"/>
</dbReference>
<accession>A0A9X2HLB8</accession>
<protein>
    <submittedName>
        <fullName evidence="8">MFS transporter</fullName>
    </submittedName>
</protein>
<feature type="transmembrane region" description="Helical" evidence="6">
    <location>
        <begin position="206"/>
        <end position="227"/>
    </location>
</feature>
<dbReference type="EMBL" id="JAMLDY010000001">
    <property type="protein sequence ID" value="MCP3733321.1"/>
    <property type="molecule type" value="Genomic_DNA"/>
</dbReference>
<gene>
    <name evidence="8" type="ORF">M9979_00280</name>
</gene>
<name>A0A9X2HLB8_9SPHN</name>
<dbReference type="RefSeq" id="WP_254287325.1">
    <property type="nucleotide sequence ID" value="NZ_JAMLDY010000001.1"/>
</dbReference>
<evidence type="ECO:0000256" key="4">
    <source>
        <dbReference type="ARBA" id="ARBA00022989"/>
    </source>
</evidence>
<dbReference type="Pfam" id="PF07690">
    <property type="entry name" value="MFS_1"/>
    <property type="match status" value="1"/>
</dbReference>
<comment type="subcellular location">
    <subcellularLocation>
        <location evidence="1">Cell membrane</location>
        <topology evidence="1">Multi-pass membrane protein</topology>
    </subcellularLocation>
</comment>
<dbReference type="Proteomes" id="UP001139486">
    <property type="component" value="Unassembled WGS sequence"/>
</dbReference>
<feature type="transmembrane region" description="Helical" evidence="6">
    <location>
        <begin position="46"/>
        <end position="69"/>
    </location>
</feature>
<dbReference type="CDD" id="cd17324">
    <property type="entry name" value="MFS_NepI_like"/>
    <property type="match status" value="1"/>
</dbReference>
<feature type="transmembrane region" description="Helical" evidence="6">
    <location>
        <begin position="331"/>
        <end position="352"/>
    </location>
</feature>
<keyword evidence="4 6" id="KW-1133">Transmembrane helix</keyword>
<feature type="transmembrane region" description="Helical" evidence="6">
    <location>
        <begin position="358"/>
        <end position="383"/>
    </location>
</feature>
<dbReference type="InterPro" id="IPR050189">
    <property type="entry name" value="MFS_Efflux_Transporters"/>
</dbReference>
<dbReference type="GO" id="GO:0022857">
    <property type="term" value="F:transmembrane transporter activity"/>
    <property type="evidence" value="ECO:0007669"/>
    <property type="project" value="InterPro"/>
</dbReference>
<proteinExistence type="predicted"/>
<feature type="transmembrane region" description="Helical" evidence="6">
    <location>
        <begin position="242"/>
        <end position="260"/>
    </location>
</feature>
<dbReference type="AlphaFoldDB" id="A0A9X2HLB8"/>
<keyword evidence="2" id="KW-1003">Cell membrane</keyword>
<evidence type="ECO:0000256" key="1">
    <source>
        <dbReference type="ARBA" id="ARBA00004651"/>
    </source>
</evidence>
<evidence type="ECO:0000259" key="7">
    <source>
        <dbReference type="PROSITE" id="PS50850"/>
    </source>
</evidence>
<feature type="transmembrane region" description="Helical" evidence="6">
    <location>
        <begin position="136"/>
        <end position="157"/>
    </location>
</feature>
<dbReference type="PANTHER" id="PTHR43124">
    <property type="entry name" value="PURINE EFFLUX PUMP PBUE"/>
    <property type="match status" value="1"/>
</dbReference>
<feature type="transmembrane region" description="Helical" evidence="6">
    <location>
        <begin position="12"/>
        <end position="34"/>
    </location>
</feature>
<keyword evidence="9" id="KW-1185">Reference proteome</keyword>
<keyword evidence="3 6" id="KW-0812">Transmembrane</keyword>
<organism evidence="8 9">
    <name type="scientific">Sphingomonas liriopis</name>
    <dbReference type="NCBI Taxonomy" id="2949094"/>
    <lineage>
        <taxon>Bacteria</taxon>
        <taxon>Pseudomonadati</taxon>
        <taxon>Pseudomonadota</taxon>
        <taxon>Alphaproteobacteria</taxon>
        <taxon>Sphingomonadales</taxon>
        <taxon>Sphingomonadaceae</taxon>
        <taxon>Sphingomonas</taxon>
    </lineage>
</organism>
<dbReference type="SUPFAM" id="SSF103473">
    <property type="entry name" value="MFS general substrate transporter"/>
    <property type="match status" value="1"/>
</dbReference>
<dbReference type="PROSITE" id="PS50850">
    <property type="entry name" value="MFS"/>
    <property type="match status" value="1"/>
</dbReference>
<dbReference type="PANTHER" id="PTHR43124:SF8">
    <property type="entry name" value="INNER MEMBRANE TRANSPORT PROTEIN YDHP"/>
    <property type="match status" value="1"/>
</dbReference>
<feature type="transmembrane region" description="Helical" evidence="6">
    <location>
        <begin position="102"/>
        <end position="124"/>
    </location>
</feature>
<dbReference type="GO" id="GO:0005886">
    <property type="term" value="C:plasma membrane"/>
    <property type="evidence" value="ECO:0007669"/>
    <property type="project" value="UniProtKB-SubCell"/>
</dbReference>
<comment type="caution">
    <text evidence="8">The sequence shown here is derived from an EMBL/GenBank/DDBJ whole genome shotgun (WGS) entry which is preliminary data.</text>
</comment>
<sequence length="396" mass="39538">MADAARPAKAPLVALAVAAFGIGTTEFVIMGMLPEVAADLHVGLPAAGLLVSSYALGVAFGGPVLAALLARVPARATLVGLMALFIAGNLGCAIAPTYTLLMLARIVTALCHAAFFGTGAVVAARLAAPGRSAQAIALMISGLTIANVIGVPLGTFIGQAAGWRATFLAVAGIGVVAFLGMVRLLPPVAVARDLVAEVRVLKAPQVWLTLAISTLASTSMFGFFTYITPILTKLGEVAKGDVGYVLLAVGIGLTAGNYLGARLADWRAGPSLVAILAGVATILLIFAAFGRTPWSATVIVTLWGILAFAVCAITQAMVVEAASAAPNLASTLNISAFNLGNAIGAGASAAALSAGWGLAAIPLVAASVAALAATVAIIAVVVVKRPRKTSRTEAAG</sequence>
<feature type="domain" description="Major facilitator superfamily (MFS) profile" evidence="7">
    <location>
        <begin position="11"/>
        <end position="387"/>
    </location>
</feature>
<evidence type="ECO:0000313" key="9">
    <source>
        <dbReference type="Proteomes" id="UP001139486"/>
    </source>
</evidence>
<dbReference type="InterPro" id="IPR036259">
    <property type="entry name" value="MFS_trans_sf"/>
</dbReference>
<feature type="transmembrane region" description="Helical" evidence="6">
    <location>
        <begin position="296"/>
        <end position="319"/>
    </location>
</feature>
<feature type="transmembrane region" description="Helical" evidence="6">
    <location>
        <begin position="272"/>
        <end position="290"/>
    </location>
</feature>